<sequence>MLLTIADFVEENGLDLHASAGEINGEGTNAAPRNARAAVLTDSVRAMNEVIRAELVPYLIKCFHRLFPVPSAATLSASDAVAKEIDGFDDIMHEAGLLDPSPSDETKNGVNASAAMTLNVDVAITDTIK</sequence>
<dbReference type="Proteomes" id="UP000237271">
    <property type="component" value="Unassembled WGS sequence"/>
</dbReference>
<organism evidence="1 2">
    <name type="scientific">Phytophthora palmivora</name>
    <dbReference type="NCBI Taxonomy" id="4796"/>
    <lineage>
        <taxon>Eukaryota</taxon>
        <taxon>Sar</taxon>
        <taxon>Stramenopiles</taxon>
        <taxon>Oomycota</taxon>
        <taxon>Peronosporomycetes</taxon>
        <taxon>Peronosporales</taxon>
        <taxon>Peronosporaceae</taxon>
        <taxon>Phytophthora</taxon>
    </lineage>
</organism>
<dbReference type="AlphaFoldDB" id="A0A2P4YJ45"/>
<reference evidence="1 2" key="1">
    <citation type="journal article" date="2017" name="Genome Biol. Evol.">
        <title>Phytophthora megakarya and P. palmivora, closely related causal agents of cacao black pod rot, underwent increases in genome sizes and gene numbers by different mechanisms.</title>
        <authorList>
            <person name="Ali S.S."/>
            <person name="Shao J."/>
            <person name="Lary D.J."/>
            <person name="Kronmiller B."/>
            <person name="Shen D."/>
            <person name="Strem M.D."/>
            <person name="Amoako-Attah I."/>
            <person name="Akrofi A.Y."/>
            <person name="Begoude B.A."/>
            <person name="Ten Hoopen G.M."/>
            <person name="Coulibaly K."/>
            <person name="Kebe B.I."/>
            <person name="Melnick R.L."/>
            <person name="Guiltinan M.J."/>
            <person name="Tyler B.M."/>
            <person name="Meinhardt L.W."/>
            <person name="Bailey B.A."/>
        </authorList>
    </citation>
    <scope>NUCLEOTIDE SEQUENCE [LARGE SCALE GENOMIC DNA]</scope>
    <source>
        <strain evidence="2">sbr112.9</strain>
    </source>
</reference>
<evidence type="ECO:0000313" key="1">
    <source>
        <dbReference type="EMBL" id="POM77820.1"/>
    </source>
</evidence>
<comment type="caution">
    <text evidence="1">The sequence shown here is derived from an EMBL/GenBank/DDBJ whole genome shotgun (WGS) entry which is preliminary data.</text>
</comment>
<dbReference type="EMBL" id="NCKW01002307">
    <property type="protein sequence ID" value="POM77820.1"/>
    <property type="molecule type" value="Genomic_DNA"/>
</dbReference>
<keyword evidence="2" id="KW-1185">Reference proteome</keyword>
<gene>
    <name evidence="1" type="ORF">PHPALM_4731</name>
</gene>
<evidence type="ECO:0000313" key="2">
    <source>
        <dbReference type="Proteomes" id="UP000237271"/>
    </source>
</evidence>
<name>A0A2P4YJ45_9STRA</name>
<protein>
    <submittedName>
        <fullName evidence="1">Conserved oligomeric Golgi complex subunit 8</fullName>
    </submittedName>
</protein>
<accession>A0A2P4YJ45</accession>
<proteinExistence type="predicted"/>